<feature type="modified residue" description="Phosphohistidine" evidence="11">
    <location>
        <position position="46"/>
    </location>
</feature>
<feature type="region of interest" description="Disordered" evidence="12">
    <location>
        <begin position="252"/>
        <end position="289"/>
    </location>
</feature>
<dbReference type="InterPro" id="IPR003594">
    <property type="entry name" value="HATPase_dom"/>
</dbReference>
<accession>A0A1G9XXD9</accession>
<keyword evidence="4" id="KW-0145">Chemotaxis</keyword>
<dbReference type="SUPFAM" id="SSF47226">
    <property type="entry name" value="Histidine-containing phosphotransfer domain, HPT domain"/>
    <property type="match status" value="1"/>
</dbReference>
<dbReference type="Pfam" id="PF07194">
    <property type="entry name" value="P2"/>
    <property type="match status" value="1"/>
</dbReference>
<dbReference type="InterPro" id="IPR036097">
    <property type="entry name" value="HisK_dim/P_sf"/>
</dbReference>
<evidence type="ECO:0000256" key="4">
    <source>
        <dbReference type="ARBA" id="ARBA00022500"/>
    </source>
</evidence>
<dbReference type="InterPro" id="IPR008207">
    <property type="entry name" value="Sig_transdc_His_kin_Hpt_dom"/>
</dbReference>
<dbReference type="Gene3D" id="1.20.120.160">
    <property type="entry name" value="HPT domain"/>
    <property type="match status" value="1"/>
</dbReference>
<dbReference type="InterPro" id="IPR035891">
    <property type="entry name" value="CheY-binding_CheA"/>
</dbReference>
<dbReference type="InterPro" id="IPR004105">
    <property type="entry name" value="CheA-like_dim"/>
</dbReference>
<dbReference type="GO" id="GO:0000155">
    <property type="term" value="F:phosphorelay sensor kinase activity"/>
    <property type="evidence" value="ECO:0007669"/>
    <property type="project" value="InterPro"/>
</dbReference>
<keyword evidence="17" id="KW-1185">Reference proteome</keyword>
<dbReference type="InterPro" id="IPR004358">
    <property type="entry name" value="Sig_transdc_His_kin-like_C"/>
</dbReference>
<evidence type="ECO:0000313" key="16">
    <source>
        <dbReference type="EMBL" id="SDN01448.1"/>
    </source>
</evidence>
<dbReference type="Gene3D" id="3.30.70.1110">
    <property type="entry name" value="Histidine kinase CheA-like, P2 response regulator-binding domain"/>
    <property type="match status" value="1"/>
</dbReference>
<evidence type="ECO:0000259" key="15">
    <source>
        <dbReference type="PROSITE" id="PS50894"/>
    </source>
</evidence>
<name>A0A1G9XXD9_9BACI</name>
<dbReference type="Proteomes" id="UP000199334">
    <property type="component" value="Unassembled WGS sequence"/>
</dbReference>
<dbReference type="GO" id="GO:0006935">
    <property type="term" value="P:chemotaxis"/>
    <property type="evidence" value="ECO:0007669"/>
    <property type="project" value="UniProtKB-KW"/>
</dbReference>
<dbReference type="STRING" id="237069.SAMN05216498_1150"/>
<dbReference type="Gene3D" id="3.30.565.10">
    <property type="entry name" value="Histidine kinase-like ATPase, C-terminal domain"/>
    <property type="match status" value="1"/>
</dbReference>
<dbReference type="OrthoDB" id="9803176at2"/>
<dbReference type="FunFam" id="3.30.565.10:FF:000016">
    <property type="entry name" value="Chemotaxis protein CheA, putative"/>
    <property type="match status" value="1"/>
</dbReference>
<dbReference type="InterPro" id="IPR036890">
    <property type="entry name" value="HATPase_C_sf"/>
</dbReference>
<evidence type="ECO:0000256" key="12">
    <source>
        <dbReference type="SAM" id="MobiDB-lite"/>
    </source>
</evidence>
<evidence type="ECO:0000256" key="7">
    <source>
        <dbReference type="ARBA" id="ARBA00022741"/>
    </source>
</evidence>
<evidence type="ECO:0000256" key="6">
    <source>
        <dbReference type="ARBA" id="ARBA00022679"/>
    </source>
</evidence>
<gene>
    <name evidence="16" type="ORF">SAMN05216498_1150</name>
</gene>
<dbReference type="Gene3D" id="2.30.30.40">
    <property type="entry name" value="SH3 Domains"/>
    <property type="match status" value="1"/>
</dbReference>
<organism evidence="16 17">
    <name type="scientific">Tenuibacillus multivorans</name>
    <dbReference type="NCBI Taxonomy" id="237069"/>
    <lineage>
        <taxon>Bacteria</taxon>
        <taxon>Bacillati</taxon>
        <taxon>Bacillota</taxon>
        <taxon>Bacilli</taxon>
        <taxon>Bacillales</taxon>
        <taxon>Bacillaceae</taxon>
        <taxon>Tenuibacillus</taxon>
    </lineage>
</organism>
<dbReference type="FunFam" id="2.30.30.40:FF:000048">
    <property type="entry name" value="Chemotaxis protein CheA, putative"/>
    <property type="match status" value="1"/>
</dbReference>
<dbReference type="InterPro" id="IPR010808">
    <property type="entry name" value="CheA_P2-bd"/>
</dbReference>
<feature type="domain" description="HPt" evidence="15">
    <location>
        <begin position="1"/>
        <end position="103"/>
    </location>
</feature>
<keyword evidence="7" id="KW-0547">Nucleotide-binding</keyword>
<dbReference type="SUPFAM" id="SSF55874">
    <property type="entry name" value="ATPase domain of HSP90 chaperone/DNA topoisomerase II/histidine kinase"/>
    <property type="match status" value="1"/>
</dbReference>
<feature type="domain" description="CheW-like" evidence="14">
    <location>
        <begin position="541"/>
        <end position="672"/>
    </location>
</feature>
<dbReference type="Pfam" id="PF02518">
    <property type="entry name" value="HATPase_c"/>
    <property type="match status" value="1"/>
</dbReference>
<dbReference type="SUPFAM" id="SSF55052">
    <property type="entry name" value="CheY-binding domain of CheA"/>
    <property type="match status" value="1"/>
</dbReference>
<evidence type="ECO:0000259" key="14">
    <source>
        <dbReference type="PROSITE" id="PS50851"/>
    </source>
</evidence>
<keyword evidence="10" id="KW-0902">Two-component regulatory system</keyword>
<dbReference type="PROSITE" id="PS50894">
    <property type="entry name" value="HPT"/>
    <property type="match status" value="1"/>
</dbReference>
<dbReference type="SUPFAM" id="SSF50341">
    <property type="entry name" value="CheW-like"/>
    <property type="match status" value="1"/>
</dbReference>
<dbReference type="PANTHER" id="PTHR43395">
    <property type="entry name" value="SENSOR HISTIDINE KINASE CHEA"/>
    <property type="match status" value="1"/>
</dbReference>
<dbReference type="InterPro" id="IPR002545">
    <property type="entry name" value="CheW-lke_dom"/>
</dbReference>
<dbReference type="InterPro" id="IPR005467">
    <property type="entry name" value="His_kinase_dom"/>
</dbReference>
<dbReference type="InterPro" id="IPR037006">
    <property type="entry name" value="CheA-like_homodim_sf"/>
</dbReference>
<evidence type="ECO:0000256" key="8">
    <source>
        <dbReference type="ARBA" id="ARBA00022777"/>
    </source>
</evidence>
<evidence type="ECO:0000256" key="11">
    <source>
        <dbReference type="PROSITE-ProRule" id="PRU00110"/>
    </source>
</evidence>
<dbReference type="Pfam" id="PF02895">
    <property type="entry name" value="H-kinase_dim"/>
    <property type="match status" value="1"/>
</dbReference>
<dbReference type="Gene3D" id="1.10.287.560">
    <property type="entry name" value="Histidine kinase CheA-like, homodimeric domain"/>
    <property type="match status" value="1"/>
</dbReference>
<dbReference type="PANTHER" id="PTHR43395:SF1">
    <property type="entry name" value="CHEMOTAXIS PROTEIN CHEA"/>
    <property type="match status" value="1"/>
</dbReference>
<feature type="domain" description="Histidine kinase" evidence="13">
    <location>
        <begin position="332"/>
        <end position="539"/>
    </location>
</feature>
<dbReference type="InterPro" id="IPR051315">
    <property type="entry name" value="Bact_Chemotaxis_CheA"/>
</dbReference>
<dbReference type="RefSeq" id="WP_093855651.1">
    <property type="nucleotide sequence ID" value="NZ_BJVZ01000001.1"/>
</dbReference>
<evidence type="ECO:0000256" key="10">
    <source>
        <dbReference type="ARBA" id="ARBA00023012"/>
    </source>
</evidence>
<sequence>MDTNQYLEVFIDESTENLQVVNDRLLDLEKNADDLSIVNDIFRAAHTLKGMSATMGFEDLADLTHKLENVLDAIRNEQINVSTSILDVLFDSVEALEDMISDISNGGDGKKDVQAIVGQLKAIESGEAVGENESPKSETATQLSSDISLDEFEQTVLEEALSQGQHVYHISVSLAEDCLLKAARVYMVFEVLEQSGEVIKSIPTVEQLEDEQFDETFDIIVVSEQDDEAIKAKIYKVSEVKDVQIKAFDSSRIRSEEEGTTEEEVSATTEAKPEKESEETDSPKRQKAVSNKTIRVNIERLDTLMNLFEEMIIDRGRLEQISREIEHQDFRETVERMTRISSDLQNVILTMRMVPIEQVFNRFPRMVRNLARDLGKKIDFQIEGAETELDRTVIDEIGDPLVHLIRNAVDHGIETPEKRAASGKSETGRLILKAYHSGNHVFVEIKDDGGGINQDKVLQKALKNDIITNEQASNLNDRQIFELIMASGFSTADQISDISGRGVGLDVVKNTIESLGGTIEIDSEYGEGTTFSIKLPLTLSIISVLLVVLKDETFAVPLSSIIETAVIHKKEIYKARGREVIDFRGNIVPLVHLKEVFAVEQDQDNADDYYSVVIVRKGDQMAGLVVDSFIGQKEIVLKNLGQYLKDVFAISGATILGDGEVALIVDTNALIK</sequence>
<comment type="catalytic activity">
    <reaction evidence="1">
        <text>ATP + protein L-histidine = ADP + protein N-phospho-L-histidine.</text>
        <dbReference type="EC" id="2.7.13.3"/>
    </reaction>
</comment>
<dbReference type="InterPro" id="IPR037052">
    <property type="entry name" value="CheA-like_P2_sf"/>
</dbReference>
<dbReference type="PROSITE" id="PS50851">
    <property type="entry name" value="CHEW"/>
    <property type="match status" value="1"/>
</dbReference>
<proteinExistence type="predicted"/>
<keyword evidence="9" id="KW-0067">ATP-binding</keyword>
<keyword evidence="5 11" id="KW-0597">Phosphoprotein</keyword>
<dbReference type="Pfam" id="PF01627">
    <property type="entry name" value="Hpt"/>
    <property type="match status" value="1"/>
</dbReference>
<dbReference type="InterPro" id="IPR036061">
    <property type="entry name" value="CheW-like_dom_sf"/>
</dbReference>
<dbReference type="InterPro" id="IPR036641">
    <property type="entry name" value="HPT_dom_sf"/>
</dbReference>
<dbReference type="GO" id="GO:0005737">
    <property type="term" value="C:cytoplasm"/>
    <property type="evidence" value="ECO:0007669"/>
    <property type="project" value="InterPro"/>
</dbReference>
<evidence type="ECO:0000256" key="9">
    <source>
        <dbReference type="ARBA" id="ARBA00022840"/>
    </source>
</evidence>
<dbReference type="EMBL" id="FNIG01000002">
    <property type="protein sequence ID" value="SDN01448.1"/>
    <property type="molecule type" value="Genomic_DNA"/>
</dbReference>
<dbReference type="SMART" id="SM01231">
    <property type="entry name" value="H-kinase_dim"/>
    <property type="match status" value="1"/>
</dbReference>
<dbReference type="Pfam" id="PF01584">
    <property type="entry name" value="CheW"/>
    <property type="match status" value="1"/>
</dbReference>
<keyword evidence="6" id="KW-0808">Transferase</keyword>
<dbReference type="CDD" id="cd00731">
    <property type="entry name" value="CheA_reg"/>
    <property type="match status" value="1"/>
</dbReference>
<dbReference type="AlphaFoldDB" id="A0A1G9XXD9"/>
<dbReference type="SMART" id="SM00260">
    <property type="entry name" value="CheW"/>
    <property type="match status" value="1"/>
</dbReference>
<reference evidence="16 17" key="1">
    <citation type="submission" date="2016-10" db="EMBL/GenBank/DDBJ databases">
        <authorList>
            <person name="de Groot N.N."/>
        </authorList>
    </citation>
    <scope>NUCLEOTIDE SEQUENCE [LARGE SCALE GENOMIC DNA]</scope>
    <source>
        <strain evidence="16 17">CGMCC 1.3442</strain>
    </source>
</reference>
<dbReference type="GO" id="GO:0005524">
    <property type="term" value="F:ATP binding"/>
    <property type="evidence" value="ECO:0007669"/>
    <property type="project" value="UniProtKB-KW"/>
</dbReference>
<evidence type="ECO:0000259" key="13">
    <source>
        <dbReference type="PROSITE" id="PS50109"/>
    </source>
</evidence>
<dbReference type="SUPFAM" id="SSF47384">
    <property type="entry name" value="Homodimeric domain of signal transducing histidine kinase"/>
    <property type="match status" value="1"/>
</dbReference>
<dbReference type="SMART" id="SM00073">
    <property type="entry name" value="HPT"/>
    <property type="match status" value="1"/>
</dbReference>
<protein>
    <recommendedName>
        <fullName evidence="3">Chemotaxis protein CheA</fullName>
        <ecNumber evidence="2">2.7.13.3</ecNumber>
    </recommendedName>
</protein>
<dbReference type="EC" id="2.7.13.3" evidence="2"/>
<dbReference type="PRINTS" id="PR00344">
    <property type="entry name" value="BCTRLSENSOR"/>
</dbReference>
<evidence type="ECO:0000256" key="5">
    <source>
        <dbReference type="ARBA" id="ARBA00022553"/>
    </source>
</evidence>
<keyword evidence="8 16" id="KW-0418">Kinase</keyword>
<dbReference type="SMART" id="SM00387">
    <property type="entry name" value="HATPase_c"/>
    <property type="match status" value="1"/>
</dbReference>
<evidence type="ECO:0000256" key="3">
    <source>
        <dbReference type="ARBA" id="ARBA00021495"/>
    </source>
</evidence>
<dbReference type="CDD" id="cd00088">
    <property type="entry name" value="HPT"/>
    <property type="match status" value="1"/>
</dbReference>
<evidence type="ECO:0000256" key="2">
    <source>
        <dbReference type="ARBA" id="ARBA00012438"/>
    </source>
</evidence>
<dbReference type="PROSITE" id="PS50109">
    <property type="entry name" value="HIS_KIN"/>
    <property type="match status" value="1"/>
</dbReference>
<evidence type="ECO:0000313" key="17">
    <source>
        <dbReference type="Proteomes" id="UP000199334"/>
    </source>
</evidence>
<evidence type="ECO:0000256" key="1">
    <source>
        <dbReference type="ARBA" id="ARBA00000085"/>
    </source>
</evidence>
<dbReference type="CDD" id="cd16916">
    <property type="entry name" value="HATPase_CheA-like"/>
    <property type="match status" value="1"/>
</dbReference>